<dbReference type="InterPro" id="IPR013320">
    <property type="entry name" value="ConA-like_dom_sf"/>
</dbReference>
<dbReference type="GeneID" id="70184668"/>
<dbReference type="GO" id="GO:0004553">
    <property type="term" value="F:hydrolase activity, hydrolyzing O-glycosyl compounds"/>
    <property type="evidence" value="ECO:0007669"/>
    <property type="project" value="InterPro"/>
</dbReference>
<feature type="signal peptide" evidence="1">
    <location>
        <begin position="1"/>
        <end position="24"/>
    </location>
</feature>
<dbReference type="PANTHER" id="PTHR10963:SF60">
    <property type="entry name" value="GRAM-NEGATIVE BACTERIA-BINDING PROTEIN 1-RELATED"/>
    <property type="match status" value="1"/>
</dbReference>
<dbReference type="GO" id="GO:0005975">
    <property type="term" value="P:carbohydrate metabolic process"/>
    <property type="evidence" value="ECO:0007669"/>
    <property type="project" value="InterPro"/>
</dbReference>
<keyword evidence="1" id="KW-0732">Signal</keyword>
<gene>
    <name evidence="3" type="ORF">B0I36DRAFT_332490</name>
</gene>
<evidence type="ECO:0000313" key="4">
    <source>
        <dbReference type="Proteomes" id="UP000756346"/>
    </source>
</evidence>
<dbReference type="EMBL" id="JAGTJQ010000009">
    <property type="protein sequence ID" value="KAH7025075.1"/>
    <property type="molecule type" value="Genomic_DNA"/>
</dbReference>
<dbReference type="RefSeq" id="XP_046008623.1">
    <property type="nucleotide sequence ID" value="XM_046155122.1"/>
</dbReference>
<evidence type="ECO:0000259" key="2">
    <source>
        <dbReference type="PROSITE" id="PS51762"/>
    </source>
</evidence>
<proteinExistence type="predicted"/>
<accession>A0A9P9BM43</accession>
<reference evidence="3" key="1">
    <citation type="journal article" date="2021" name="Nat. Commun.">
        <title>Genetic determinants of endophytism in the Arabidopsis root mycobiome.</title>
        <authorList>
            <person name="Mesny F."/>
            <person name="Miyauchi S."/>
            <person name="Thiergart T."/>
            <person name="Pickel B."/>
            <person name="Atanasova L."/>
            <person name="Karlsson M."/>
            <person name="Huettel B."/>
            <person name="Barry K.W."/>
            <person name="Haridas S."/>
            <person name="Chen C."/>
            <person name="Bauer D."/>
            <person name="Andreopoulos W."/>
            <person name="Pangilinan J."/>
            <person name="LaButti K."/>
            <person name="Riley R."/>
            <person name="Lipzen A."/>
            <person name="Clum A."/>
            <person name="Drula E."/>
            <person name="Henrissat B."/>
            <person name="Kohler A."/>
            <person name="Grigoriev I.V."/>
            <person name="Martin F.M."/>
            <person name="Hacquard S."/>
        </authorList>
    </citation>
    <scope>NUCLEOTIDE SEQUENCE</scope>
    <source>
        <strain evidence="3">MPI-CAGE-CH-0230</strain>
    </source>
</reference>
<sequence length="323" mass="34737">MVRLNLASSLAAAAALSGRLSAHAMPLDGEKVVDLEARDAPTAIPAGFNKVVFLENFAANSVLNLNKWQYDLGHNYPGGPPQWGTWEVQRYTSDAGNIFINSYGVLQIVPKKNANTGEWTSARIETKPGVDIQCFDGGKVRVQASIRLGAGRAAAGANDGFWPAFWLLSPAIRDNYQNWPAIGEIDILESVNALPTAWNIAHCGTNPGGPCNEPNGLGGSVSLQRGVFHTHTLDIDRTAADWKQESITWYIDGVKTRVLTPAQMQYNQDAWFALVNRKKFILLNVAVGGGFPDALAGKTTPTALSAGGVNNGMEVDYVVAWST</sequence>
<name>A0A9P9BM43_9PEZI</name>
<feature type="domain" description="GH16" evidence="2">
    <location>
        <begin position="33"/>
        <end position="323"/>
    </location>
</feature>
<dbReference type="InterPro" id="IPR000757">
    <property type="entry name" value="Beta-glucanase-like"/>
</dbReference>
<comment type="caution">
    <text evidence="3">The sequence shown here is derived from an EMBL/GenBank/DDBJ whole genome shotgun (WGS) entry which is preliminary data.</text>
</comment>
<dbReference type="InterPro" id="IPR050546">
    <property type="entry name" value="Glycosyl_Hydrlase_16"/>
</dbReference>
<evidence type="ECO:0000256" key="1">
    <source>
        <dbReference type="SAM" id="SignalP"/>
    </source>
</evidence>
<feature type="chain" id="PRO_5040285511" evidence="1">
    <location>
        <begin position="25"/>
        <end position="323"/>
    </location>
</feature>
<dbReference type="PROSITE" id="PS51762">
    <property type="entry name" value="GH16_2"/>
    <property type="match status" value="1"/>
</dbReference>
<dbReference type="OrthoDB" id="192832at2759"/>
<dbReference type="Pfam" id="PF26113">
    <property type="entry name" value="GH16_XgeA"/>
    <property type="match status" value="1"/>
</dbReference>
<keyword evidence="4" id="KW-1185">Reference proteome</keyword>
<protein>
    <submittedName>
        <fullName evidence="3">Concanavalin A-like lectin/glucanase domain-containing protein</fullName>
    </submittedName>
</protein>
<dbReference type="PANTHER" id="PTHR10963">
    <property type="entry name" value="GLYCOSYL HYDROLASE-RELATED"/>
    <property type="match status" value="1"/>
</dbReference>
<organism evidence="3 4">
    <name type="scientific">Microdochium trichocladiopsis</name>
    <dbReference type="NCBI Taxonomy" id="1682393"/>
    <lineage>
        <taxon>Eukaryota</taxon>
        <taxon>Fungi</taxon>
        <taxon>Dikarya</taxon>
        <taxon>Ascomycota</taxon>
        <taxon>Pezizomycotina</taxon>
        <taxon>Sordariomycetes</taxon>
        <taxon>Xylariomycetidae</taxon>
        <taxon>Xylariales</taxon>
        <taxon>Microdochiaceae</taxon>
        <taxon>Microdochium</taxon>
    </lineage>
</organism>
<dbReference type="AlphaFoldDB" id="A0A9P9BM43"/>
<evidence type="ECO:0000313" key="3">
    <source>
        <dbReference type="EMBL" id="KAH7025075.1"/>
    </source>
</evidence>
<dbReference type="Gene3D" id="2.60.120.200">
    <property type="match status" value="1"/>
</dbReference>
<dbReference type="SUPFAM" id="SSF49899">
    <property type="entry name" value="Concanavalin A-like lectins/glucanases"/>
    <property type="match status" value="1"/>
</dbReference>
<dbReference type="Proteomes" id="UP000756346">
    <property type="component" value="Unassembled WGS sequence"/>
</dbReference>